<dbReference type="Gene3D" id="1.10.150.130">
    <property type="match status" value="1"/>
</dbReference>
<keyword evidence="3" id="KW-1185">Reference proteome</keyword>
<keyword evidence="1" id="KW-0238">DNA-binding</keyword>
<dbReference type="AlphaFoldDB" id="A0A660HND0"/>
<dbReference type="InterPro" id="IPR010998">
    <property type="entry name" value="Integrase_recombinase_N"/>
</dbReference>
<dbReference type="GO" id="GO:0003677">
    <property type="term" value="F:DNA binding"/>
    <property type="evidence" value="ECO:0007669"/>
    <property type="project" value="UniProtKB-KW"/>
</dbReference>
<sequence length="105" mass="12287">MNSYPLSFQEVVPLFLKEKALYIKKSSVSIYYFNIKKHFIPVFGNSYHLTEQEVQNFILLKHQKGLKNKTLKGSHCSFKNDFKICTKKLSLAINRISITFSSFFL</sequence>
<evidence type="ECO:0000313" key="2">
    <source>
        <dbReference type="EMBL" id="AYJ01379.1"/>
    </source>
</evidence>
<dbReference type="EMBL" id="CP025121">
    <property type="protein sequence ID" value="AYJ01379.1"/>
    <property type="molecule type" value="Genomic_DNA"/>
</dbReference>
<evidence type="ECO:0000256" key="1">
    <source>
        <dbReference type="ARBA" id="ARBA00023125"/>
    </source>
</evidence>
<gene>
    <name evidence="2" type="ORF">CWO85_02605</name>
</gene>
<organism evidence="2 3">
    <name type="scientific">Ziziphus jujuba witches'-broom phytoplasma</name>
    <dbReference type="NCBI Taxonomy" id="135727"/>
    <lineage>
        <taxon>Bacteria</taxon>
        <taxon>Bacillati</taxon>
        <taxon>Mycoplasmatota</taxon>
        <taxon>Mollicutes</taxon>
        <taxon>Acholeplasmatales</taxon>
        <taxon>Acholeplasmataceae</taxon>
        <taxon>Candidatus Phytoplasma</taxon>
        <taxon>16SrV (Elm yellows group)</taxon>
    </lineage>
</organism>
<evidence type="ECO:0000313" key="3">
    <source>
        <dbReference type="Proteomes" id="UP000272462"/>
    </source>
</evidence>
<dbReference type="Proteomes" id="UP000272462">
    <property type="component" value="Chromosome"/>
</dbReference>
<reference evidence="2 3" key="1">
    <citation type="journal article" date="2018" name="BMC Genomics">
        <title>Comparative genome analysis of jujube witches'-broom Phytoplasma, an obligate pathogen that causes jujube witches'-broom disease.</title>
        <authorList>
            <person name="Wang J."/>
            <person name="Song L."/>
            <person name="Jiao Q."/>
            <person name="Yang S."/>
            <person name="Gao R."/>
            <person name="Lu X."/>
            <person name="Zhou G."/>
        </authorList>
    </citation>
    <scope>NUCLEOTIDE SEQUENCE [LARGE SCALE GENOMIC DNA]</scope>
    <source>
        <strain evidence="2">Jwb-nky</strain>
    </source>
</reference>
<proteinExistence type="predicted"/>
<protein>
    <submittedName>
        <fullName evidence="2">Uncharacterized protein</fullName>
    </submittedName>
</protein>
<accession>A0A660HND0</accession>
<dbReference type="RefSeq" id="WP_121464091.1">
    <property type="nucleotide sequence ID" value="NZ_CP025121.1"/>
</dbReference>
<dbReference type="KEGG" id="pzi:CWO85_02605"/>
<name>A0A660HND0_ZIZJU</name>